<dbReference type="PROSITE" id="PS50850">
    <property type="entry name" value="MFS"/>
    <property type="match status" value="1"/>
</dbReference>
<dbReference type="PROSITE" id="PS00216">
    <property type="entry name" value="SUGAR_TRANSPORT_1"/>
    <property type="match status" value="1"/>
</dbReference>
<dbReference type="InterPro" id="IPR020846">
    <property type="entry name" value="MFS_dom"/>
</dbReference>
<organism evidence="9 10">
    <name type="scientific">Quisquiliibacterium transsilvanicum</name>
    <dbReference type="NCBI Taxonomy" id="1549638"/>
    <lineage>
        <taxon>Bacteria</taxon>
        <taxon>Pseudomonadati</taxon>
        <taxon>Pseudomonadota</taxon>
        <taxon>Betaproteobacteria</taxon>
        <taxon>Burkholderiales</taxon>
        <taxon>Burkholderiaceae</taxon>
        <taxon>Quisquiliibacterium</taxon>
    </lineage>
</organism>
<comment type="subcellular location">
    <subcellularLocation>
        <location evidence="1">Cell membrane</location>
        <topology evidence="1">Multi-pass membrane protein</topology>
    </subcellularLocation>
</comment>
<keyword evidence="10" id="KW-1185">Reference proteome</keyword>
<dbReference type="AlphaFoldDB" id="A0A7W8HKH4"/>
<sequence>MKLDVTPKQRSILIWMCVFIGVNQLGFGALIPVLPLYAQAYGVPASAIGTTIAVFGLSRMLSGMPAGQVADTLGRRPSMAVGGLICTAGNLWCAFAGSFPEFVAARFVAGLGAGWVQSTGMIVLADISTPAQRGRLMSIFMGTFLFTVGIGPLPGGLLAQHFGLAAPFAVYAIASAGAGLLAWWLVPETRDFAHADRPAPSPAEKPRAAPIHRQIRRLLADTGYRMVCLVGLVNAVVRTGGLFNIVPLLAASKLGLGPGAIGGWLALGSVLGLAASYPAGALADRFGRKPIIVPSAFLTAGAFLVYCWAPSTVWFAIACVLWGVAAAVNGAAPAAYAADQAPPGMNAAAISGYRTISDVGYVVGPVMLGLLVDWQGAEASLLAAAALVGGIGLLFWRYAPENWQGAARR</sequence>
<feature type="transmembrane region" description="Helical" evidence="7">
    <location>
        <begin position="40"/>
        <end position="58"/>
    </location>
</feature>
<feature type="transmembrane region" description="Helical" evidence="7">
    <location>
        <begin position="164"/>
        <end position="186"/>
    </location>
</feature>
<dbReference type="InterPro" id="IPR005829">
    <property type="entry name" value="Sugar_transporter_CS"/>
</dbReference>
<evidence type="ECO:0000256" key="1">
    <source>
        <dbReference type="ARBA" id="ARBA00004651"/>
    </source>
</evidence>
<keyword evidence="6 7" id="KW-0472">Membrane</keyword>
<dbReference type="GO" id="GO:0022857">
    <property type="term" value="F:transmembrane transporter activity"/>
    <property type="evidence" value="ECO:0007669"/>
    <property type="project" value="InterPro"/>
</dbReference>
<dbReference type="PRINTS" id="PR01036">
    <property type="entry name" value="TCRTETB"/>
</dbReference>
<dbReference type="PANTHER" id="PTHR23517">
    <property type="entry name" value="RESISTANCE PROTEIN MDTM, PUTATIVE-RELATED-RELATED"/>
    <property type="match status" value="1"/>
</dbReference>
<gene>
    <name evidence="9" type="ORF">HNQ70_003790</name>
</gene>
<keyword evidence="4 7" id="KW-0812">Transmembrane</keyword>
<evidence type="ECO:0000313" key="10">
    <source>
        <dbReference type="Proteomes" id="UP000532440"/>
    </source>
</evidence>
<dbReference type="EMBL" id="JACHGB010000008">
    <property type="protein sequence ID" value="MBB5273759.1"/>
    <property type="molecule type" value="Genomic_DNA"/>
</dbReference>
<dbReference type="InterPro" id="IPR011701">
    <property type="entry name" value="MFS"/>
</dbReference>
<evidence type="ECO:0000313" key="9">
    <source>
        <dbReference type="EMBL" id="MBB5273759.1"/>
    </source>
</evidence>
<feature type="transmembrane region" description="Helical" evidence="7">
    <location>
        <begin position="79"/>
        <end position="97"/>
    </location>
</feature>
<feature type="domain" description="Major facilitator superfamily (MFS) profile" evidence="8">
    <location>
        <begin position="12"/>
        <end position="401"/>
    </location>
</feature>
<comment type="caution">
    <text evidence="9">The sequence shown here is derived from an EMBL/GenBank/DDBJ whole genome shotgun (WGS) entry which is preliminary data.</text>
</comment>
<accession>A0A7W8HKH4</accession>
<proteinExistence type="predicted"/>
<evidence type="ECO:0000256" key="6">
    <source>
        <dbReference type="ARBA" id="ARBA00023136"/>
    </source>
</evidence>
<dbReference type="Gene3D" id="1.20.1250.20">
    <property type="entry name" value="MFS general substrate transporter like domains"/>
    <property type="match status" value="1"/>
</dbReference>
<feature type="transmembrane region" description="Helical" evidence="7">
    <location>
        <begin position="136"/>
        <end position="158"/>
    </location>
</feature>
<feature type="transmembrane region" description="Helical" evidence="7">
    <location>
        <begin position="261"/>
        <end position="279"/>
    </location>
</feature>
<protein>
    <submittedName>
        <fullName evidence="9">MFS family permease</fullName>
    </submittedName>
</protein>
<keyword evidence="2" id="KW-0813">Transport</keyword>
<dbReference type="GO" id="GO:0005886">
    <property type="term" value="C:plasma membrane"/>
    <property type="evidence" value="ECO:0007669"/>
    <property type="project" value="UniProtKB-SubCell"/>
</dbReference>
<reference evidence="9 10" key="1">
    <citation type="submission" date="2020-08" db="EMBL/GenBank/DDBJ databases">
        <title>Genomic Encyclopedia of Type Strains, Phase IV (KMG-IV): sequencing the most valuable type-strain genomes for metagenomic binning, comparative biology and taxonomic classification.</title>
        <authorList>
            <person name="Goeker M."/>
        </authorList>
    </citation>
    <scope>NUCLEOTIDE SEQUENCE [LARGE SCALE GENOMIC DNA]</scope>
    <source>
        <strain evidence="9 10">DSM 29781</strain>
    </source>
</reference>
<feature type="transmembrane region" description="Helical" evidence="7">
    <location>
        <begin position="381"/>
        <end position="399"/>
    </location>
</feature>
<dbReference type="SUPFAM" id="SSF103473">
    <property type="entry name" value="MFS general substrate transporter"/>
    <property type="match status" value="1"/>
</dbReference>
<feature type="transmembrane region" description="Helical" evidence="7">
    <location>
        <begin position="226"/>
        <end position="249"/>
    </location>
</feature>
<evidence type="ECO:0000256" key="7">
    <source>
        <dbReference type="SAM" id="Phobius"/>
    </source>
</evidence>
<dbReference type="RefSeq" id="WP_183970622.1">
    <property type="nucleotide sequence ID" value="NZ_BAABEW010000013.1"/>
</dbReference>
<evidence type="ECO:0000256" key="2">
    <source>
        <dbReference type="ARBA" id="ARBA00022448"/>
    </source>
</evidence>
<feature type="transmembrane region" description="Helical" evidence="7">
    <location>
        <begin position="103"/>
        <end position="124"/>
    </location>
</feature>
<dbReference type="Proteomes" id="UP000532440">
    <property type="component" value="Unassembled WGS sequence"/>
</dbReference>
<keyword evidence="5 7" id="KW-1133">Transmembrane helix</keyword>
<evidence type="ECO:0000256" key="5">
    <source>
        <dbReference type="ARBA" id="ARBA00022989"/>
    </source>
</evidence>
<evidence type="ECO:0000256" key="4">
    <source>
        <dbReference type="ARBA" id="ARBA00022692"/>
    </source>
</evidence>
<dbReference type="Pfam" id="PF07690">
    <property type="entry name" value="MFS_1"/>
    <property type="match status" value="1"/>
</dbReference>
<dbReference type="InterPro" id="IPR050171">
    <property type="entry name" value="MFS_Transporters"/>
</dbReference>
<dbReference type="Gene3D" id="1.20.1720.10">
    <property type="entry name" value="Multidrug resistance protein D"/>
    <property type="match status" value="1"/>
</dbReference>
<evidence type="ECO:0000256" key="3">
    <source>
        <dbReference type="ARBA" id="ARBA00022475"/>
    </source>
</evidence>
<keyword evidence="3" id="KW-1003">Cell membrane</keyword>
<dbReference type="CDD" id="cd17325">
    <property type="entry name" value="MFS_MdtG_SLC18_like"/>
    <property type="match status" value="1"/>
</dbReference>
<feature type="transmembrane region" description="Helical" evidence="7">
    <location>
        <begin position="12"/>
        <end position="34"/>
    </location>
</feature>
<evidence type="ECO:0000259" key="8">
    <source>
        <dbReference type="PROSITE" id="PS50850"/>
    </source>
</evidence>
<feature type="transmembrane region" description="Helical" evidence="7">
    <location>
        <begin position="315"/>
        <end position="338"/>
    </location>
</feature>
<dbReference type="InterPro" id="IPR036259">
    <property type="entry name" value="MFS_trans_sf"/>
</dbReference>
<name>A0A7W8HKH4_9BURK</name>